<gene>
    <name evidence="4" type="ORF">ACFFJC_14280</name>
</gene>
<dbReference type="PANTHER" id="PTHR44757:SF2">
    <property type="entry name" value="BIOFILM ARCHITECTURE MAINTENANCE PROTEIN MBAA"/>
    <property type="match status" value="1"/>
</dbReference>
<keyword evidence="1" id="KW-0472">Membrane</keyword>
<dbReference type="InterPro" id="IPR052155">
    <property type="entry name" value="Biofilm_reg_signaling"/>
</dbReference>
<keyword evidence="1" id="KW-1133">Transmembrane helix</keyword>
<dbReference type="PANTHER" id="PTHR44757">
    <property type="entry name" value="DIGUANYLATE CYCLASE DGCP"/>
    <property type="match status" value="1"/>
</dbReference>
<dbReference type="SMART" id="SM00267">
    <property type="entry name" value="GGDEF"/>
    <property type="match status" value="1"/>
</dbReference>
<feature type="domain" description="GGDEF" evidence="3">
    <location>
        <begin position="133"/>
        <end position="270"/>
    </location>
</feature>
<feature type="domain" description="EAL" evidence="2">
    <location>
        <begin position="279"/>
        <end position="529"/>
    </location>
</feature>
<dbReference type="CDD" id="cd01949">
    <property type="entry name" value="GGDEF"/>
    <property type="match status" value="1"/>
</dbReference>
<comment type="caution">
    <text evidence="4">The sequence shown here is derived from an EMBL/GenBank/DDBJ whole genome shotgun (WGS) entry which is preliminary data.</text>
</comment>
<dbReference type="PROSITE" id="PS50887">
    <property type="entry name" value="GGDEF"/>
    <property type="match status" value="1"/>
</dbReference>
<keyword evidence="1" id="KW-0812">Transmembrane</keyword>
<dbReference type="Gene3D" id="3.20.20.450">
    <property type="entry name" value="EAL domain"/>
    <property type="match status" value="1"/>
</dbReference>
<dbReference type="InterPro" id="IPR001633">
    <property type="entry name" value="EAL_dom"/>
</dbReference>
<dbReference type="Proteomes" id="UP001589798">
    <property type="component" value="Unassembled WGS sequence"/>
</dbReference>
<accession>A0ABV6CYF8</accession>
<protein>
    <submittedName>
        <fullName evidence="4">Bifunctional diguanylate cyclase/phosphodiesterase</fullName>
    </submittedName>
</protein>
<dbReference type="PROSITE" id="PS50883">
    <property type="entry name" value="EAL"/>
    <property type="match status" value="1"/>
</dbReference>
<sequence length="539" mass="59437">MHAARIETIGQGGSDAERAKRQFDIVALGVVTASLLLFVATASKIVPQVMRALAGHGSGPDRLLVNAFLLNIAIIILGWSRYRQLCDEIAQRTAAEREARRLAETDPLTGFFNRRRFHADLRGLDARVRARGEALALMMIDLDNFKQVNDHHGHATGDALLCECARRISAALPEGALVGRIGGDEFAVALAFDAAGPERIDRIAATLVQAIAESARASGATTSVTASIGIARSDRAPRRDDGPRALLEMADVAMYHSKRQGRNAFSWFEPRMDDDKRFRSELEAGIRQGLPRGEFVPFYEQQIDLQTGELTGFEMLARWDSLEFGIVAPDIFIPIAEDMGAIAELSNCVIAQALEDARTWDPRLTLSVNISPVQLRDPWFAQKLLRLLVEANFPAHRLEVEITESCLHQNLVQVRALVASLKNQGIRVSLDDFGTGYSSIGQLRQIPFDRIKIDRSFVATLAEDKDSAAIVRAVATLGEGLQMPVTAEGIETQDVFDHLRQYGSITGQGYFYGRPRPARELAEWLGPRGEAEPHQIRRA</sequence>
<dbReference type="InterPro" id="IPR000160">
    <property type="entry name" value="GGDEF_dom"/>
</dbReference>
<reference evidence="4 5" key="1">
    <citation type="submission" date="2024-09" db="EMBL/GenBank/DDBJ databases">
        <authorList>
            <person name="Sun Q."/>
            <person name="Mori K."/>
        </authorList>
    </citation>
    <scope>NUCLEOTIDE SEQUENCE [LARGE SCALE GENOMIC DNA]</scope>
    <source>
        <strain evidence="4 5">CCM 7706</strain>
    </source>
</reference>
<keyword evidence="5" id="KW-1185">Reference proteome</keyword>
<dbReference type="Pfam" id="PF00563">
    <property type="entry name" value="EAL"/>
    <property type="match status" value="1"/>
</dbReference>
<evidence type="ECO:0000256" key="1">
    <source>
        <dbReference type="SAM" id="Phobius"/>
    </source>
</evidence>
<dbReference type="SUPFAM" id="SSF141868">
    <property type="entry name" value="EAL domain-like"/>
    <property type="match status" value="1"/>
</dbReference>
<proteinExistence type="predicted"/>
<evidence type="ECO:0000259" key="2">
    <source>
        <dbReference type="PROSITE" id="PS50883"/>
    </source>
</evidence>
<feature type="transmembrane region" description="Helical" evidence="1">
    <location>
        <begin position="25"/>
        <end position="42"/>
    </location>
</feature>
<dbReference type="InterPro" id="IPR029787">
    <property type="entry name" value="Nucleotide_cyclase"/>
</dbReference>
<dbReference type="InterPro" id="IPR035919">
    <property type="entry name" value="EAL_sf"/>
</dbReference>
<dbReference type="CDD" id="cd01948">
    <property type="entry name" value="EAL"/>
    <property type="match status" value="1"/>
</dbReference>
<evidence type="ECO:0000313" key="5">
    <source>
        <dbReference type="Proteomes" id="UP001589798"/>
    </source>
</evidence>
<dbReference type="Gene3D" id="3.30.70.270">
    <property type="match status" value="1"/>
</dbReference>
<dbReference type="SUPFAM" id="SSF55073">
    <property type="entry name" value="Nucleotide cyclase"/>
    <property type="match status" value="1"/>
</dbReference>
<dbReference type="InterPro" id="IPR043128">
    <property type="entry name" value="Rev_trsase/Diguanyl_cyclase"/>
</dbReference>
<evidence type="ECO:0000313" key="4">
    <source>
        <dbReference type="EMBL" id="MFC0205429.1"/>
    </source>
</evidence>
<evidence type="ECO:0000259" key="3">
    <source>
        <dbReference type="PROSITE" id="PS50887"/>
    </source>
</evidence>
<name>A0ABV6CYF8_9SPHN</name>
<dbReference type="NCBIfam" id="TIGR00254">
    <property type="entry name" value="GGDEF"/>
    <property type="match status" value="1"/>
</dbReference>
<dbReference type="SMART" id="SM00052">
    <property type="entry name" value="EAL"/>
    <property type="match status" value="1"/>
</dbReference>
<dbReference type="RefSeq" id="WP_379488162.1">
    <property type="nucleotide sequence ID" value="NZ_JBHLWK010000017.1"/>
</dbReference>
<organism evidence="4 5">
    <name type="scientific">Novosphingobium soli</name>
    <dbReference type="NCBI Taxonomy" id="574956"/>
    <lineage>
        <taxon>Bacteria</taxon>
        <taxon>Pseudomonadati</taxon>
        <taxon>Pseudomonadota</taxon>
        <taxon>Alphaproteobacteria</taxon>
        <taxon>Sphingomonadales</taxon>
        <taxon>Sphingomonadaceae</taxon>
        <taxon>Novosphingobium</taxon>
    </lineage>
</organism>
<dbReference type="EMBL" id="JBHLWK010000017">
    <property type="protein sequence ID" value="MFC0205429.1"/>
    <property type="molecule type" value="Genomic_DNA"/>
</dbReference>
<dbReference type="Pfam" id="PF00990">
    <property type="entry name" value="GGDEF"/>
    <property type="match status" value="1"/>
</dbReference>